<dbReference type="Gene3D" id="1.10.287.3490">
    <property type="match status" value="1"/>
</dbReference>
<evidence type="ECO:0000313" key="4">
    <source>
        <dbReference type="EMBL" id="CAI2718047.1"/>
    </source>
</evidence>
<feature type="coiled-coil region" evidence="1">
    <location>
        <begin position="572"/>
        <end position="731"/>
    </location>
</feature>
<dbReference type="RefSeq" id="WP_282010957.1">
    <property type="nucleotide sequence ID" value="NZ_OX336137.1"/>
</dbReference>
<evidence type="ECO:0000256" key="3">
    <source>
        <dbReference type="SAM" id="Phobius"/>
    </source>
</evidence>
<reference evidence="4 5" key="1">
    <citation type="submission" date="2022-09" db="EMBL/GenBank/DDBJ databases">
        <authorList>
            <person name="Kop L."/>
        </authorList>
    </citation>
    <scope>NUCLEOTIDE SEQUENCE [LARGE SCALE GENOMIC DNA]</scope>
    <source>
        <strain evidence="4 5">347</strain>
    </source>
</reference>
<dbReference type="EMBL" id="OX336137">
    <property type="protein sequence ID" value="CAI2718047.1"/>
    <property type="molecule type" value="Genomic_DNA"/>
</dbReference>
<gene>
    <name evidence="4" type="ORF">NSPWAT_1188</name>
</gene>
<accession>A0ABM9HDA8</accession>
<dbReference type="Pfam" id="PF13779">
    <property type="entry name" value="DUF4175"/>
    <property type="match status" value="1"/>
</dbReference>
<name>A0ABM9HDA8_9BACT</name>
<dbReference type="InterPro" id="IPR012683">
    <property type="entry name" value="CHP02302_TM"/>
</dbReference>
<evidence type="ECO:0000313" key="5">
    <source>
        <dbReference type="Proteomes" id="UP001157733"/>
    </source>
</evidence>
<organism evidence="4 5">
    <name type="scientific">Nitrospina watsonii</name>
    <dbReference type="NCBI Taxonomy" id="1323948"/>
    <lineage>
        <taxon>Bacteria</taxon>
        <taxon>Pseudomonadati</taxon>
        <taxon>Nitrospinota/Tectimicrobiota group</taxon>
        <taxon>Nitrospinota</taxon>
        <taxon>Nitrospinia</taxon>
        <taxon>Nitrospinales</taxon>
        <taxon>Nitrospinaceae</taxon>
        <taxon>Nitrospina</taxon>
    </lineage>
</organism>
<keyword evidence="5" id="KW-1185">Reference proteome</keyword>
<feature type="region of interest" description="Disordered" evidence="2">
    <location>
        <begin position="1030"/>
        <end position="1078"/>
    </location>
</feature>
<dbReference type="Proteomes" id="UP001157733">
    <property type="component" value="Chromosome"/>
</dbReference>
<feature type="transmembrane region" description="Helical" evidence="3">
    <location>
        <begin position="54"/>
        <end position="75"/>
    </location>
</feature>
<protein>
    <recommendedName>
        <fullName evidence="6">DUF4175 family protein</fullName>
    </recommendedName>
</protein>
<keyword evidence="3" id="KW-1133">Transmembrane helix</keyword>
<evidence type="ECO:0000256" key="2">
    <source>
        <dbReference type="SAM" id="MobiDB-lite"/>
    </source>
</evidence>
<keyword evidence="3" id="KW-0472">Membrane</keyword>
<sequence length="1110" mass="128271">MDPAHLINEFLDRVRRYRTRVTFLQGTYLILFLLVTGALAANLLAYFLDDPGPWLFPFLVVWSVPVLYLLVRTFVVEWFLRPKREQTALLVENKVQSLNNHLINSVQLQPHLEDGTRTGASRDMIVELLARTERAIQDIDPKSIVSTERLQRTRYALVGALAALLVMALSLPEFWTRGYDNWITPPVEANTAQRTAGPIDATGTEGPKFSYAIESLSLVFNYPAYTQMKRVSLKHSEGKIHVLPGTEVEITARTNHPVAGASLVLNNRDNLSMDTLGDNTIQGRFIVKESGFYQFRIKSPDGHKVLLPTKYPIELGQDKAPTIRIFLSNPKPVYMVTDQIQFYYEAHDDFGLGRVNLIIDMDGQITRRTLKRFKSNETEAKDGYTWELATMALEPGNRIQYYLEVEDNDNVYGPNTGQSEMFSFEIFDERKKRWDLLALQDQLVEKMVTLLAKTLVSHTEPLADTPEDLTRYKKTLAWTTDRLIEIINLAQAIQTQAQDVNSFPKPYLTLMSNIISGLNAIREDQIQAMNQLNDALFKTTPIAFNAAPGGPVMERLITHLERDVLFLVKLLNRERMNQVMDLDRELSNLTENLREEFEKIKNKNSPNETAEFKKAMEKIRETLHQIMEQLSKQMQGLPDEFLNKQALENMNMENLNASMEKLKDLVEQGKFEEAMAEMEKLMDDLRAFSENLENLSENQENMVDLEIMRQIDESLQKIDELTEQQKGLLDKTMSINKSLRAQQLGLFEDRLNEFFASLKKDVNAIQSILRADERLLETHPDMQTLVELMDKEDAISREIRDLSEKTLGLLGKEEEHRQSFVELKQKRSELSDVMDRIHSLHMKMFHGFKNYLPELNSKYDKLEEFTELQDLFEFNSLFKQTYPDILRWQNHFRMSRDIDKALLSRIEDDLYEVSRLNSEISKKLGTMMQSLQQNYQSLLTDEEKKQLQQMAGEQQGLSQQTEQLSELFNEMNRKNPMISPRLSNKMTGTGRYMKQSQSRLTDQRVQDSIESENNALQGLNEVRDMLQQLKSSGQGQGKPKSSLQLGKGSQRDSSQSGGARRLRQEKITLPSEDQYRVPGQFREDIIDAMKNKYPEKYERMIGQYYKELVK</sequence>
<feature type="compositionally biased region" description="Low complexity" evidence="2">
    <location>
        <begin position="1030"/>
        <end position="1044"/>
    </location>
</feature>
<feature type="transmembrane region" description="Helical" evidence="3">
    <location>
        <begin position="21"/>
        <end position="48"/>
    </location>
</feature>
<feature type="transmembrane region" description="Helical" evidence="3">
    <location>
        <begin position="155"/>
        <end position="175"/>
    </location>
</feature>
<evidence type="ECO:0008006" key="6">
    <source>
        <dbReference type="Google" id="ProtNLM"/>
    </source>
</evidence>
<keyword evidence="1" id="KW-0175">Coiled coil</keyword>
<feature type="region of interest" description="Disordered" evidence="2">
    <location>
        <begin position="975"/>
        <end position="1007"/>
    </location>
</feature>
<keyword evidence="3" id="KW-0812">Transmembrane</keyword>
<evidence type="ECO:0000256" key="1">
    <source>
        <dbReference type="SAM" id="Coils"/>
    </source>
</evidence>
<proteinExistence type="predicted"/>